<evidence type="ECO:0000256" key="1">
    <source>
        <dbReference type="ARBA" id="ARBA00004141"/>
    </source>
</evidence>
<dbReference type="InterPro" id="IPR001173">
    <property type="entry name" value="Glyco_trans_2-like"/>
</dbReference>
<keyword evidence="6 7" id="KW-0472">Membrane</keyword>
<name>A0ABP3H5Y0_9LACT</name>
<organism evidence="9 10">
    <name type="scientific">Alkalibacterium iburiense</name>
    <dbReference type="NCBI Taxonomy" id="290589"/>
    <lineage>
        <taxon>Bacteria</taxon>
        <taxon>Bacillati</taxon>
        <taxon>Bacillota</taxon>
        <taxon>Bacilli</taxon>
        <taxon>Lactobacillales</taxon>
        <taxon>Carnobacteriaceae</taxon>
        <taxon>Alkalibacterium</taxon>
    </lineage>
</organism>
<keyword evidence="10" id="KW-1185">Reference proteome</keyword>
<keyword evidence="4 7" id="KW-0812">Transmembrane</keyword>
<evidence type="ECO:0000256" key="6">
    <source>
        <dbReference type="ARBA" id="ARBA00023136"/>
    </source>
</evidence>
<dbReference type="SUPFAM" id="SSF53448">
    <property type="entry name" value="Nucleotide-diphospho-sugar transferases"/>
    <property type="match status" value="1"/>
</dbReference>
<sequence length="239" mass="27501">MNPSQLAYLIIVSSTLFVCYLFGLKRPFLRKLTISLFLVLQVVYLLWRLVYTLPTMGWMSLFAGLALLLTEWAGFFQNSVTSLLFWKKSKRQSVPLSALKEYPEVDVFIATYNESVDLLRRTIVATQLMDYPKEKMTIFVCDDGRREDVRRLCEELNVEHMTRPDNKLAKAGNLNHAISHSSGEIIVTMDADMVPRSHLLKETLGYFADEKTGFVQAPQAFYNEDSFQYNLFAGDRINN</sequence>
<dbReference type="Proteomes" id="UP001501166">
    <property type="component" value="Unassembled WGS sequence"/>
</dbReference>
<dbReference type="Gene3D" id="3.90.550.10">
    <property type="entry name" value="Spore Coat Polysaccharide Biosynthesis Protein SpsA, Chain A"/>
    <property type="match status" value="1"/>
</dbReference>
<protein>
    <recommendedName>
        <fullName evidence="8">Glycosyltransferase 2-like domain-containing protein</fullName>
    </recommendedName>
</protein>
<gene>
    <name evidence="9" type="ORF">GCM10008932_12800</name>
</gene>
<dbReference type="PANTHER" id="PTHR43867:SF2">
    <property type="entry name" value="CELLULOSE SYNTHASE CATALYTIC SUBUNIT A [UDP-FORMING]"/>
    <property type="match status" value="1"/>
</dbReference>
<feature type="transmembrane region" description="Helical" evidence="7">
    <location>
        <begin position="32"/>
        <end position="50"/>
    </location>
</feature>
<evidence type="ECO:0000256" key="3">
    <source>
        <dbReference type="ARBA" id="ARBA00022679"/>
    </source>
</evidence>
<evidence type="ECO:0000256" key="7">
    <source>
        <dbReference type="SAM" id="Phobius"/>
    </source>
</evidence>
<comment type="subcellular location">
    <subcellularLocation>
        <location evidence="1">Membrane</location>
        <topology evidence="1">Multi-pass membrane protein</topology>
    </subcellularLocation>
</comment>
<dbReference type="EMBL" id="BAAACW010000077">
    <property type="protein sequence ID" value="GAA0361619.1"/>
    <property type="molecule type" value="Genomic_DNA"/>
</dbReference>
<dbReference type="InterPro" id="IPR029044">
    <property type="entry name" value="Nucleotide-diphossugar_trans"/>
</dbReference>
<dbReference type="InterPro" id="IPR050321">
    <property type="entry name" value="Glycosyltr_2/OpgH_subfam"/>
</dbReference>
<dbReference type="PANTHER" id="PTHR43867">
    <property type="entry name" value="CELLULOSE SYNTHASE CATALYTIC SUBUNIT A [UDP-FORMING]"/>
    <property type="match status" value="1"/>
</dbReference>
<feature type="domain" description="Glycosyltransferase 2-like" evidence="8">
    <location>
        <begin position="107"/>
        <end position="230"/>
    </location>
</feature>
<evidence type="ECO:0000256" key="4">
    <source>
        <dbReference type="ARBA" id="ARBA00022692"/>
    </source>
</evidence>
<feature type="transmembrane region" description="Helical" evidence="7">
    <location>
        <begin position="6"/>
        <end position="23"/>
    </location>
</feature>
<evidence type="ECO:0000256" key="2">
    <source>
        <dbReference type="ARBA" id="ARBA00022676"/>
    </source>
</evidence>
<evidence type="ECO:0000256" key="5">
    <source>
        <dbReference type="ARBA" id="ARBA00022989"/>
    </source>
</evidence>
<proteinExistence type="predicted"/>
<accession>A0ABP3H5Y0</accession>
<dbReference type="Pfam" id="PF00535">
    <property type="entry name" value="Glycos_transf_2"/>
    <property type="match status" value="1"/>
</dbReference>
<keyword evidence="5 7" id="KW-1133">Transmembrane helix</keyword>
<evidence type="ECO:0000259" key="8">
    <source>
        <dbReference type="Pfam" id="PF00535"/>
    </source>
</evidence>
<evidence type="ECO:0000313" key="10">
    <source>
        <dbReference type="Proteomes" id="UP001501166"/>
    </source>
</evidence>
<keyword evidence="3" id="KW-0808">Transferase</keyword>
<dbReference type="RefSeq" id="WP_425541683.1">
    <property type="nucleotide sequence ID" value="NZ_BAAACW010000077.1"/>
</dbReference>
<comment type="caution">
    <text evidence="9">The sequence shown here is derived from an EMBL/GenBank/DDBJ whole genome shotgun (WGS) entry which is preliminary data.</text>
</comment>
<reference evidence="10" key="1">
    <citation type="journal article" date="2019" name="Int. J. Syst. Evol. Microbiol.">
        <title>The Global Catalogue of Microorganisms (GCM) 10K type strain sequencing project: providing services to taxonomists for standard genome sequencing and annotation.</title>
        <authorList>
            <consortium name="The Broad Institute Genomics Platform"/>
            <consortium name="The Broad Institute Genome Sequencing Center for Infectious Disease"/>
            <person name="Wu L."/>
            <person name="Ma J."/>
        </authorList>
    </citation>
    <scope>NUCLEOTIDE SEQUENCE [LARGE SCALE GENOMIC DNA]</scope>
    <source>
        <strain evidence="10">JCM 12662</strain>
    </source>
</reference>
<evidence type="ECO:0000313" key="9">
    <source>
        <dbReference type="EMBL" id="GAA0361619.1"/>
    </source>
</evidence>
<keyword evidence="2" id="KW-0328">Glycosyltransferase</keyword>